<keyword evidence="6" id="KW-0381">Hypersensitive response</keyword>
<evidence type="ECO:0000256" key="5">
    <source>
        <dbReference type="ARBA" id="ARBA00022614"/>
    </source>
</evidence>
<evidence type="ECO:0000256" key="1">
    <source>
        <dbReference type="ARBA" id="ARBA00002074"/>
    </source>
</evidence>
<evidence type="ECO:0000256" key="10">
    <source>
        <dbReference type="ARBA" id="ARBA00022840"/>
    </source>
</evidence>
<protein>
    <recommendedName>
        <fullName evidence="17">NB-ARC domain-containing protein</fullName>
    </recommendedName>
</protein>
<dbReference type="GO" id="GO:0005737">
    <property type="term" value="C:cytoplasm"/>
    <property type="evidence" value="ECO:0007669"/>
    <property type="project" value="UniProtKB-SubCell"/>
</dbReference>
<dbReference type="SUPFAM" id="SSF52540">
    <property type="entry name" value="P-loop containing nucleoside triphosphate hydrolases"/>
    <property type="match status" value="1"/>
</dbReference>
<keyword evidence="10" id="KW-0067">ATP-binding</keyword>
<evidence type="ECO:0000256" key="8">
    <source>
        <dbReference type="ARBA" id="ARBA00022741"/>
    </source>
</evidence>
<dbReference type="Gene3D" id="1.10.10.10">
    <property type="entry name" value="Winged helix-like DNA-binding domain superfamily/Winged helix DNA-binding domain"/>
    <property type="match status" value="1"/>
</dbReference>
<dbReference type="Gene3D" id="3.40.50.300">
    <property type="entry name" value="P-loop containing nucleotide triphosphate hydrolases"/>
    <property type="match status" value="1"/>
</dbReference>
<feature type="compositionally biased region" description="Basic and acidic residues" evidence="11">
    <location>
        <begin position="206"/>
        <end position="265"/>
    </location>
</feature>
<reference evidence="15 16" key="1">
    <citation type="journal article" date="2021" name="Nat. Commun.">
        <title>Incipient diploidization of the medicinal plant Perilla within 10,000 years.</title>
        <authorList>
            <person name="Zhang Y."/>
            <person name="Shen Q."/>
            <person name="Leng L."/>
            <person name="Zhang D."/>
            <person name="Chen S."/>
            <person name="Shi Y."/>
            <person name="Ning Z."/>
            <person name="Chen S."/>
        </authorList>
    </citation>
    <scope>NUCLEOTIDE SEQUENCE [LARGE SCALE GENOMIC DNA]</scope>
    <source>
        <strain evidence="16">cv. PC099</strain>
    </source>
</reference>
<dbReference type="EMBL" id="SDAM02000133">
    <property type="protein sequence ID" value="KAH6827947.1"/>
    <property type="molecule type" value="Genomic_DNA"/>
</dbReference>
<evidence type="ECO:0000256" key="9">
    <source>
        <dbReference type="ARBA" id="ARBA00022821"/>
    </source>
</evidence>
<gene>
    <name evidence="15" type="ORF">C2S53_013415</name>
</gene>
<dbReference type="GO" id="GO:0009626">
    <property type="term" value="P:plant-type hypersensitive response"/>
    <property type="evidence" value="ECO:0007669"/>
    <property type="project" value="UniProtKB-KW"/>
</dbReference>
<dbReference type="InterPro" id="IPR042197">
    <property type="entry name" value="Apaf_helical"/>
</dbReference>
<keyword evidence="5" id="KW-0433">Leucine-rich repeat</keyword>
<dbReference type="PRINTS" id="PR00364">
    <property type="entry name" value="DISEASERSIST"/>
</dbReference>
<feature type="domain" description="Disease resistance R13L4/SHOC-2-like LRR" evidence="14">
    <location>
        <begin position="542"/>
        <end position="671"/>
    </location>
</feature>
<dbReference type="Gene3D" id="1.10.8.430">
    <property type="entry name" value="Helical domain of apoptotic protease-activating factors"/>
    <property type="match status" value="1"/>
</dbReference>
<comment type="caution">
    <text evidence="15">The sequence shown here is derived from an EMBL/GenBank/DDBJ whole genome shotgun (WGS) entry which is preliminary data.</text>
</comment>
<comment type="similarity">
    <text evidence="3">Belongs to the disease resistance NB-LRR family.</text>
</comment>
<keyword evidence="4" id="KW-0963">Cytoplasm</keyword>
<feature type="domain" description="NB-ARC" evidence="12">
    <location>
        <begin position="148"/>
        <end position="210"/>
    </location>
</feature>
<dbReference type="Pfam" id="PF23598">
    <property type="entry name" value="LRR_14"/>
    <property type="match status" value="1"/>
</dbReference>
<evidence type="ECO:0000313" key="16">
    <source>
        <dbReference type="Proteomes" id="UP001190926"/>
    </source>
</evidence>
<organism evidence="15 16">
    <name type="scientific">Perilla frutescens var. hirtella</name>
    <name type="common">Perilla citriodora</name>
    <name type="synonym">Perilla setoyensis</name>
    <dbReference type="NCBI Taxonomy" id="608512"/>
    <lineage>
        <taxon>Eukaryota</taxon>
        <taxon>Viridiplantae</taxon>
        <taxon>Streptophyta</taxon>
        <taxon>Embryophyta</taxon>
        <taxon>Tracheophyta</taxon>
        <taxon>Spermatophyta</taxon>
        <taxon>Magnoliopsida</taxon>
        <taxon>eudicotyledons</taxon>
        <taxon>Gunneridae</taxon>
        <taxon>Pentapetalae</taxon>
        <taxon>asterids</taxon>
        <taxon>lamiids</taxon>
        <taxon>Lamiales</taxon>
        <taxon>Lamiaceae</taxon>
        <taxon>Nepetoideae</taxon>
        <taxon>Elsholtzieae</taxon>
        <taxon>Perilla</taxon>
    </lineage>
</organism>
<dbReference type="PANTHER" id="PTHR23155">
    <property type="entry name" value="DISEASE RESISTANCE PROTEIN RP"/>
    <property type="match status" value="1"/>
</dbReference>
<proteinExistence type="inferred from homology"/>
<dbReference type="InterPro" id="IPR036388">
    <property type="entry name" value="WH-like_DNA-bd_sf"/>
</dbReference>
<dbReference type="InterPro" id="IPR058922">
    <property type="entry name" value="WHD_DRP"/>
</dbReference>
<keyword evidence="9" id="KW-0611">Plant defense</keyword>
<evidence type="ECO:0000259" key="14">
    <source>
        <dbReference type="Pfam" id="PF23598"/>
    </source>
</evidence>
<keyword evidence="7" id="KW-0677">Repeat</keyword>
<keyword evidence="8" id="KW-0547">Nucleotide-binding</keyword>
<dbReference type="InterPro" id="IPR002182">
    <property type="entry name" value="NB-ARC"/>
</dbReference>
<name>A0AAD4J6E3_PERFH</name>
<dbReference type="InterPro" id="IPR055414">
    <property type="entry name" value="LRR_R13L4/SHOC2-like"/>
</dbReference>
<dbReference type="Pfam" id="PF23559">
    <property type="entry name" value="WHD_DRP"/>
    <property type="match status" value="1"/>
</dbReference>
<evidence type="ECO:0000256" key="11">
    <source>
        <dbReference type="SAM" id="MobiDB-lite"/>
    </source>
</evidence>
<feature type="domain" description="Disease resistance protein winged helix" evidence="13">
    <location>
        <begin position="434"/>
        <end position="504"/>
    </location>
</feature>
<dbReference type="FunFam" id="1.10.10.10:FF:000322">
    <property type="entry name" value="Probable disease resistance protein At1g63360"/>
    <property type="match status" value="1"/>
</dbReference>
<dbReference type="AlphaFoldDB" id="A0AAD4J6E3"/>
<dbReference type="GO" id="GO:0043531">
    <property type="term" value="F:ADP binding"/>
    <property type="evidence" value="ECO:0007669"/>
    <property type="project" value="InterPro"/>
</dbReference>
<comment type="function">
    <text evidence="1">Confers resistance to late blight (Phytophthora infestans) races carrying the avirulence gene Avr1. Resistance proteins guard the plant against pathogens that contain an appropriate avirulence protein via an indirect interaction with this avirulence protein. That triggers a defense system including the hypersensitive response, which restricts the pathogen growth.</text>
</comment>
<dbReference type="Gene3D" id="1.20.5.4130">
    <property type="match status" value="1"/>
</dbReference>
<evidence type="ECO:0000259" key="13">
    <source>
        <dbReference type="Pfam" id="PF23559"/>
    </source>
</evidence>
<dbReference type="Pfam" id="PF00931">
    <property type="entry name" value="NB-ARC"/>
    <property type="match status" value="2"/>
</dbReference>
<feature type="region of interest" description="Disordered" evidence="11">
    <location>
        <begin position="206"/>
        <end position="270"/>
    </location>
</feature>
<comment type="subcellular location">
    <subcellularLocation>
        <location evidence="2">Cytoplasm</location>
    </subcellularLocation>
</comment>
<evidence type="ECO:0000256" key="3">
    <source>
        <dbReference type="ARBA" id="ARBA00008894"/>
    </source>
</evidence>
<evidence type="ECO:0000256" key="4">
    <source>
        <dbReference type="ARBA" id="ARBA00022490"/>
    </source>
</evidence>
<evidence type="ECO:0000313" key="15">
    <source>
        <dbReference type="EMBL" id="KAH6827947.1"/>
    </source>
</evidence>
<evidence type="ECO:0000259" key="12">
    <source>
        <dbReference type="Pfam" id="PF00931"/>
    </source>
</evidence>
<keyword evidence="16" id="KW-1185">Reference proteome</keyword>
<dbReference type="PANTHER" id="PTHR23155:SF1152">
    <property type="entry name" value="AAA+ ATPASE DOMAIN-CONTAINING PROTEIN"/>
    <property type="match status" value="1"/>
</dbReference>
<dbReference type="Proteomes" id="UP001190926">
    <property type="component" value="Unassembled WGS sequence"/>
</dbReference>
<evidence type="ECO:0000256" key="2">
    <source>
        <dbReference type="ARBA" id="ARBA00004496"/>
    </source>
</evidence>
<dbReference type="GO" id="GO:0005524">
    <property type="term" value="F:ATP binding"/>
    <property type="evidence" value="ECO:0007669"/>
    <property type="project" value="UniProtKB-KW"/>
</dbReference>
<accession>A0AAD4J6E3</accession>
<evidence type="ECO:0008006" key="17">
    <source>
        <dbReference type="Google" id="ProtNLM"/>
    </source>
</evidence>
<dbReference type="InterPro" id="IPR027417">
    <property type="entry name" value="P-loop_NTPase"/>
</dbReference>
<evidence type="ECO:0000256" key="7">
    <source>
        <dbReference type="ARBA" id="ARBA00022737"/>
    </source>
</evidence>
<dbReference type="SUPFAM" id="SSF52058">
    <property type="entry name" value="L domain-like"/>
    <property type="match status" value="1"/>
</dbReference>
<evidence type="ECO:0000256" key="6">
    <source>
        <dbReference type="ARBA" id="ARBA00022667"/>
    </source>
</evidence>
<dbReference type="InterPro" id="IPR032675">
    <property type="entry name" value="LRR_dom_sf"/>
</dbReference>
<sequence>MAYAALVSLEQTIDQILNHDQYSTSPQEKQLIISLDKYVISLQAFLEDFPEKGSNLEGRIRDVSTAAEDIIECFMLEQIRSSYECNKQARFKLEPDLNKVAKKMESVVADAVEIKNIMIKDEQLGNSYITSSSSGVAPTGKVDMVGFDDDLMKIKERLIGQSSQLQFLSIVGMGGIGKTTLAKNAYDDQLIQEHFQIRAWVHKAKGAEEGNKSRKLSGEAKIAEKGNKPRAERSKPSGEAKKAEKGDKQAEAEPSKQDDESKLETSESNEEMAERVYKTLIGRRYIIVMDDMWSTEVLDNVKRLFPDDSNGSRIMLTRLSDVAAYADSSIPPYEMQLMDEDQSWNLFRHKVFTPPELEIIGREIATSCRGLPLAVVVIAGVLSTTSKSPDLWGDISKNINSASSKDERLEKILSLSFNLLPHRLRPCLLYMGAFPEYYRIRVSELIRLWIAEGFLKHPNGSCKSLEEGAEEYLEDLVRRNLILVTEMKCNGKIKSCRLHDMVRDTCIRLLEKENNLRHVTENSRTDVPLSMRSILRFEDIDGPFEHFRLLRILHVPKFKYRLELPPRKVLTLFQLRYLAFTCHWIPAAIANFQNLQTLVIVSHANLPSSIWKMPQLRHLIFSGYLPYPEEATHDALENLQTLKECGLVGCNLSRRFLKAIGTLPNLEVLKLINCSLRLLHWEVRGGEFPQLKYLLIDEVEFKTLVTEDSSVLPRLKCLRLHNCIDLEEISDDIGEIPTLELIEVKDCGLAVYDWAKRVEEEQQSYGNDTLQVRCNW</sequence>
<feature type="domain" description="NB-ARC" evidence="12">
    <location>
        <begin position="263"/>
        <end position="353"/>
    </location>
</feature>
<dbReference type="Gene3D" id="3.80.10.10">
    <property type="entry name" value="Ribonuclease Inhibitor"/>
    <property type="match status" value="1"/>
</dbReference>
<dbReference type="InterPro" id="IPR044974">
    <property type="entry name" value="Disease_R_plants"/>
</dbReference>